<dbReference type="Pfam" id="PF20431">
    <property type="entry name" value="E_motif"/>
    <property type="match status" value="1"/>
</dbReference>
<evidence type="ECO:0000313" key="3">
    <source>
        <dbReference type="EMBL" id="KAG9453796.1"/>
    </source>
</evidence>
<feature type="repeat" description="PPR" evidence="2">
    <location>
        <begin position="337"/>
        <end position="371"/>
    </location>
</feature>
<dbReference type="GO" id="GO:0009451">
    <property type="term" value="P:RNA modification"/>
    <property type="evidence" value="ECO:0007669"/>
    <property type="project" value="InterPro"/>
</dbReference>
<evidence type="ECO:0000313" key="4">
    <source>
        <dbReference type="Proteomes" id="UP000825729"/>
    </source>
</evidence>
<dbReference type="FunFam" id="1.25.40.10:FF:000090">
    <property type="entry name" value="Pentatricopeptide repeat-containing protein, chloroplastic"/>
    <property type="match status" value="1"/>
</dbReference>
<dbReference type="PROSITE" id="PS51375">
    <property type="entry name" value="PPR"/>
    <property type="match status" value="5"/>
</dbReference>
<dbReference type="InterPro" id="IPR002885">
    <property type="entry name" value="PPR_rpt"/>
</dbReference>
<dbReference type="EMBL" id="JAINDJ010000003">
    <property type="protein sequence ID" value="KAG9453796.1"/>
    <property type="molecule type" value="Genomic_DNA"/>
</dbReference>
<dbReference type="InterPro" id="IPR011990">
    <property type="entry name" value="TPR-like_helical_dom_sf"/>
</dbReference>
<protein>
    <recommendedName>
        <fullName evidence="5">Chlororespiratory reduction 21</fullName>
    </recommendedName>
</protein>
<organism evidence="3 4">
    <name type="scientific">Aristolochia fimbriata</name>
    <name type="common">White veined hardy Dutchman's pipe vine</name>
    <dbReference type="NCBI Taxonomy" id="158543"/>
    <lineage>
        <taxon>Eukaryota</taxon>
        <taxon>Viridiplantae</taxon>
        <taxon>Streptophyta</taxon>
        <taxon>Embryophyta</taxon>
        <taxon>Tracheophyta</taxon>
        <taxon>Spermatophyta</taxon>
        <taxon>Magnoliopsida</taxon>
        <taxon>Magnoliidae</taxon>
        <taxon>Piperales</taxon>
        <taxon>Aristolochiaceae</taxon>
        <taxon>Aristolochia</taxon>
    </lineage>
</organism>
<dbReference type="Pfam" id="PF01535">
    <property type="entry name" value="PPR"/>
    <property type="match status" value="7"/>
</dbReference>
<dbReference type="Proteomes" id="UP000825729">
    <property type="component" value="Unassembled WGS sequence"/>
</dbReference>
<feature type="repeat" description="PPR" evidence="2">
    <location>
        <begin position="204"/>
        <end position="234"/>
    </location>
</feature>
<keyword evidence="4" id="KW-1185">Reference proteome</keyword>
<dbReference type="AlphaFoldDB" id="A0AAV7F1R8"/>
<evidence type="ECO:0008006" key="5">
    <source>
        <dbReference type="Google" id="ProtNLM"/>
    </source>
</evidence>
<dbReference type="PANTHER" id="PTHR47926:SF472">
    <property type="entry name" value="REPEAT (PPR) SUPERFAMILY PROTEIN, PUTATIVE-RELATED"/>
    <property type="match status" value="1"/>
</dbReference>
<dbReference type="InterPro" id="IPR046848">
    <property type="entry name" value="E_motif"/>
</dbReference>
<dbReference type="Gene3D" id="1.25.40.10">
    <property type="entry name" value="Tetratricopeptide repeat domain"/>
    <property type="match status" value="5"/>
</dbReference>
<keyword evidence="1" id="KW-0677">Repeat</keyword>
<dbReference type="FunFam" id="1.25.40.10:FF:000361">
    <property type="entry name" value="Pentatricopeptide repeat-containing protein chloroplastic"/>
    <property type="match status" value="1"/>
</dbReference>
<dbReference type="InterPro" id="IPR046960">
    <property type="entry name" value="PPR_At4g14850-like_plant"/>
</dbReference>
<feature type="repeat" description="PPR" evidence="2">
    <location>
        <begin position="275"/>
        <end position="309"/>
    </location>
</feature>
<proteinExistence type="predicted"/>
<dbReference type="PANTHER" id="PTHR47926">
    <property type="entry name" value="PENTATRICOPEPTIDE REPEAT-CONTAINING PROTEIN"/>
    <property type="match status" value="1"/>
</dbReference>
<evidence type="ECO:0000256" key="2">
    <source>
        <dbReference type="PROSITE-ProRule" id="PRU00708"/>
    </source>
</evidence>
<dbReference type="Pfam" id="PF13041">
    <property type="entry name" value="PPR_2"/>
    <property type="match status" value="2"/>
</dbReference>
<dbReference type="GO" id="GO:0003723">
    <property type="term" value="F:RNA binding"/>
    <property type="evidence" value="ECO:0007669"/>
    <property type="project" value="InterPro"/>
</dbReference>
<name>A0AAV7F1R8_ARIFI</name>
<feature type="repeat" description="PPR" evidence="2">
    <location>
        <begin position="438"/>
        <end position="472"/>
    </location>
</feature>
<accession>A0AAV7F1R8</accession>
<comment type="caution">
    <text evidence="3">The sequence shown here is derived from an EMBL/GenBank/DDBJ whole genome shotgun (WGS) entry which is preliminary data.</text>
</comment>
<gene>
    <name evidence="3" type="ORF">H6P81_006700</name>
</gene>
<dbReference type="NCBIfam" id="TIGR00756">
    <property type="entry name" value="PPR"/>
    <property type="match status" value="5"/>
</dbReference>
<evidence type="ECO:0000256" key="1">
    <source>
        <dbReference type="ARBA" id="ARBA00022737"/>
    </source>
</evidence>
<sequence length="666" mass="74064">MTLPQLRASVATNSSLGVALAALTKLDYPINYQACGHCIQYCSDHRLFLPAKQIHTRLVLLDVIPDNFLGSKLLSLYARSGDLSAARRLFDNIPRKNTFSFNAMLFAYSHQDRHIEAINLFYLMTSATLTVKPDNFSLTSILKSLSSHAWPLLRTGAGKEIQAFSIRHGFHSDVFVSNALITFYSRVDELSLARKVFDGIHVKDIVSWNSMICGYSQAGEWELCLRLYEKMAQELRLLPNGLTIVGVLQACSQLKDLMFGMEVHKLAIENGIQIDASLWNALIGFYAKCGSLTYARELFDEMTEKDEITYGAMISGYMNYGCVKEGMELFREMGKTDLSTWNAIISGLVQNSCYTEVVGLLMQMQAEGFRPNAVTLASVLPIFSYFSNLVGGKQIHCYAIRNDYDRNIYIRTALIDVYAKCGFLDGARLVFLGTPIRSVIVWTAIISAYAAHGDADAAVSYFSKMLKDGIQPDPVTFTAVLAACAHVGAVVEAQRIFDSMPLYGVEATVEHYACLIGTLSRAGMLSEAIDLVSEMPVEPNAKVWGALLNGAAITCDVAVGKFAYDHLLKIEPENTGNYIIFANILARAGKWEEADKVRNKMKTMDLNKVPGCSWIETTYGMISFVAGDTLNWKSEEIYEILDSLLGLMREEGYVCRVEFEEEIIFT</sequence>
<feature type="repeat" description="PPR" evidence="2">
    <location>
        <begin position="473"/>
        <end position="507"/>
    </location>
</feature>
<reference evidence="3 4" key="1">
    <citation type="submission" date="2021-07" db="EMBL/GenBank/DDBJ databases">
        <title>The Aristolochia fimbriata genome: insights into angiosperm evolution, floral development and chemical biosynthesis.</title>
        <authorList>
            <person name="Jiao Y."/>
        </authorList>
    </citation>
    <scope>NUCLEOTIDE SEQUENCE [LARGE SCALE GENOMIC DNA]</scope>
    <source>
        <strain evidence="3">IBCAS-2021</strain>
        <tissue evidence="3">Leaf</tissue>
    </source>
</reference>